<dbReference type="EMBL" id="MIJE01000011">
    <property type="protein sequence ID" value="OEF97423.1"/>
    <property type="molecule type" value="Genomic_DNA"/>
</dbReference>
<dbReference type="Pfam" id="PF13426">
    <property type="entry name" value="PAS_9"/>
    <property type="match status" value="1"/>
</dbReference>
<dbReference type="OrthoDB" id="9763484at2"/>
<dbReference type="InterPro" id="IPR036457">
    <property type="entry name" value="PPM-type-like_dom_sf"/>
</dbReference>
<evidence type="ECO:0000256" key="1">
    <source>
        <dbReference type="ARBA" id="ARBA00022801"/>
    </source>
</evidence>
<gene>
    <name evidence="3" type="ORF">BHF68_04230</name>
</gene>
<reference evidence="3 4" key="1">
    <citation type="submission" date="2016-09" db="EMBL/GenBank/DDBJ databases">
        <title>Draft genome sequence for the type strain of Desulfuribacillus alkaliarsenatis AHT28, an obligately anaerobic, sulfidogenic bacterium isolated from Russian soda lake sediments.</title>
        <authorList>
            <person name="Abin C.A."/>
            <person name="Hollibaugh J.T."/>
        </authorList>
    </citation>
    <scope>NUCLEOTIDE SEQUENCE [LARGE SCALE GENOMIC DNA]</scope>
    <source>
        <strain evidence="3 4">AHT28</strain>
    </source>
</reference>
<dbReference type="Proteomes" id="UP000094296">
    <property type="component" value="Unassembled WGS sequence"/>
</dbReference>
<dbReference type="SUPFAM" id="SSF81606">
    <property type="entry name" value="PP2C-like"/>
    <property type="match status" value="1"/>
</dbReference>
<evidence type="ECO:0000313" key="3">
    <source>
        <dbReference type="EMBL" id="OEF97423.1"/>
    </source>
</evidence>
<dbReference type="SMART" id="SM00331">
    <property type="entry name" value="PP2C_SIG"/>
    <property type="match status" value="1"/>
</dbReference>
<dbReference type="InterPro" id="IPR035965">
    <property type="entry name" value="PAS-like_dom_sf"/>
</dbReference>
<dbReference type="InterPro" id="IPR001932">
    <property type="entry name" value="PPM-type_phosphatase-like_dom"/>
</dbReference>
<dbReference type="InterPro" id="IPR052016">
    <property type="entry name" value="Bact_Sigma-Reg"/>
</dbReference>
<dbReference type="PANTHER" id="PTHR43156">
    <property type="entry name" value="STAGE II SPORULATION PROTEIN E-RELATED"/>
    <property type="match status" value="1"/>
</dbReference>
<accession>A0A1E5G2Z4</accession>
<evidence type="ECO:0000259" key="2">
    <source>
        <dbReference type="PROSITE" id="PS50112"/>
    </source>
</evidence>
<organism evidence="3 4">
    <name type="scientific">Desulfuribacillus alkaliarsenatis</name>
    <dbReference type="NCBI Taxonomy" id="766136"/>
    <lineage>
        <taxon>Bacteria</taxon>
        <taxon>Bacillati</taxon>
        <taxon>Bacillota</taxon>
        <taxon>Desulfuribacillia</taxon>
        <taxon>Desulfuribacillales</taxon>
        <taxon>Desulfuribacillaceae</taxon>
        <taxon>Desulfuribacillus</taxon>
    </lineage>
</organism>
<dbReference type="Pfam" id="PF07228">
    <property type="entry name" value="SpoIIE"/>
    <property type="match status" value="1"/>
</dbReference>
<dbReference type="NCBIfam" id="TIGR00229">
    <property type="entry name" value="sensory_box"/>
    <property type="match status" value="1"/>
</dbReference>
<keyword evidence="4" id="KW-1185">Reference proteome</keyword>
<evidence type="ECO:0000313" key="4">
    <source>
        <dbReference type="Proteomes" id="UP000094296"/>
    </source>
</evidence>
<sequence>MSNNEQLFNIYKTIAQQTNDHYLVCQSNGQIVFINQTMEQYLGVPSEDILGTAFTDIITINDQARITNHISNINAIPATTETFFFRNIDGINIPLSGQLFHKDGLIYFYGNENRQSHLDLQQKYKIEMKKASKIYQRSLPKNLPETDDIAFAAYYQPAEVLGGDFYNVFQVDNGMLNDFFEQYVVLLCDVSGHGLDSAMISLFAKETINQYFEHKHSEGQFLSPKEIVNDFIIEYLKEQYPEDYFICVFLGIFDIKNEEFVYCSAGYQNPPLMACQDGTLVELETGGLPISGALPKEIMNYPEYSVPLKNDTTFLISTDGMPEQMTSGEYYEERMKKLFLANTHRHPKDIVQILSKDFISFSPTTKITDDVTFIVGKIK</sequence>
<comment type="caution">
    <text evidence="3">The sequence shown here is derived from an EMBL/GenBank/DDBJ whole genome shotgun (WGS) entry which is preliminary data.</text>
</comment>
<dbReference type="CDD" id="cd00130">
    <property type="entry name" value="PAS"/>
    <property type="match status" value="1"/>
</dbReference>
<dbReference type="InterPro" id="IPR000014">
    <property type="entry name" value="PAS"/>
</dbReference>
<feature type="domain" description="PAS" evidence="2">
    <location>
        <begin position="11"/>
        <end position="73"/>
    </location>
</feature>
<name>A0A1E5G2Z4_9FIRM</name>
<dbReference type="PROSITE" id="PS50112">
    <property type="entry name" value="PAS"/>
    <property type="match status" value="1"/>
</dbReference>
<dbReference type="SUPFAM" id="SSF55785">
    <property type="entry name" value="PYP-like sensor domain (PAS domain)"/>
    <property type="match status" value="1"/>
</dbReference>
<dbReference type="Gene3D" id="3.30.450.20">
    <property type="entry name" value="PAS domain"/>
    <property type="match status" value="1"/>
</dbReference>
<dbReference type="RefSeq" id="WP_069642821.1">
    <property type="nucleotide sequence ID" value="NZ_MIJE01000011.1"/>
</dbReference>
<protein>
    <recommendedName>
        <fullName evidence="2">PAS domain-containing protein</fullName>
    </recommendedName>
</protein>
<keyword evidence="1" id="KW-0378">Hydrolase</keyword>
<proteinExistence type="predicted"/>
<dbReference type="STRING" id="766136.BHF68_04230"/>
<dbReference type="PANTHER" id="PTHR43156:SF2">
    <property type="entry name" value="STAGE II SPORULATION PROTEIN E"/>
    <property type="match status" value="1"/>
</dbReference>
<dbReference type="Gene3D" id="3.60.40.10">
    <property type="entry name" value="PPM-type phosphatase domain"/>
    <property type="match status" value="1"/>
</dbReference>
<dbReference type="GO" id="GO:0016791">
    <property type="term" value="F:phosphatase activity"/>
    <property type="evidence" value="ECO:0007669"/>
    <property type="project" value="TreeGrafter"/>
</dbReference>
<dbReference type="SMART" id="SM00091">
    <property type="entry name" value="PAS"/>
    <property type="match status" value="1"/>
</dbReference>
<dbReference type="AlphaFoldDB" id="A0A1E5G2Z4"/>